<evidence type="ECO:0000313" key="1">
    <source>
        <dbReference type="EMBL" id="KAK3331536.1"/>
    </source>
</evidence>
<organism evidence="1 2">
    <name type="scientific">Apodospora peruviana</name>
    <dbReference type="NCBI Taxonomy" id="516989"/>
    <lineage>
        <taxon>Eukaryota</taxon>
        <taxon>Fungi</taxon>
        <taxon>Dikarya</taxon>
        <taxon>Ascomycota</taxon>
        <taxon>Pezizomycotina</taxon>
        <taxon>Sordariomycetes</taxon>
        <taxon>Sordariomycetidae</taxon>
        <taxon>Sordariales</taxon>
        <taxon>Lasiosphaeriaceae</taxon>
        <taxon>Apodospora</taxon>
    </lineage>
</organism>
<proteinExistence type="predicted"/>
<reference evidence="1" key="2">
    <citation type="submission" date="2023-06" db="EMBL/GenBank/DDBJ databases">
        <authorList>
            <consortium name="Lawrence Berkeley National Laboratory"/>
            <person name="Haridas S."/>
            <person name="Hensen N."/>
            <person name="Bonometti L."/>
            <person name="Westerberg I."/>
            <person name="Brannstrom I.O."/>
            <person name="Guillou S."/>
            <person name="Cros-Aarteil S."/>
            <person name="Calhoun S."/>
            <person name="Kuo A."/>
            <person name="Mondo S."/>
            <person name="Pangilinan J."/>
            <person name="Riley R."/>
            <person name="Labutti K."/>
            <person name="Andreopoulos B."/>
            <person name="Lipzen A."/>
            <person name="Chen C."/>
            <person name="Yanf M."/>
            <person name="Daum C."/>
            <person name="Ng V."/>
            <person name="Clum A."/>
            <person name="Steindorff A."/>
            <person name="Ohm R."/>
            <person name="Martin F."/>
            <person name="Silar P."/>
            <person name="Natvig D."/>
            <person name="Lalanne C."/>
            <person name="Gautier V."/>
            <person name="Ament-Velasquez S.L."/>
            <person name="Kruys A."/>
            <person name="Hutchinson M.I."/>
            <person name="Powell A.J."/>
            <person name="Barry K."/>
            <person name="Miller A.N."/>
            <person name="Grigoriev I.V."/>
            <person name="Debuchy R."/>
            <person name="Gladieux P."/>
            <person name="Thoren M.H."/>
            <person name="Johannesson H."/>
        </authorList>
    </citation>
    <scope>NUCLEOTIDE SEQUENCE</scope>
    <source>
        <strain evidence="1">CBS 118394</strain>
    </source>
</reference>
<dbReference type="AlphaFoldDB" id="A0AAE0IVX0"/>
<dbReference type="Proteomes" id="UP001283341">
    <property type="component" value="Unassembled WGS sequence"/>
</dbReference>
<protein>
    <submittedName>
        <fullName evidence="1">Uncharacterized protein</fullName>
    </submittedName>
</protein>
<evidence type="ECO:0000313" key="2">
    <source>
        <dbReference type="Proteomes" id="UP001283341"/>
    </source>
</evidence>
<keyword evidence="2" id="KW-1185">Reference proteome</keyword>
<accession>A0AAE0IVX0</accession>
<comment type="caution">
    <text evidence="1">The sequence shown here is derived from an EMBL/GenBank/DDBJ whole genome shotgun (WGS) entry which is preliminary data.</text>
</comment>
<reference evidence="1" key="1">
    <citation type="journal article" date="2023" name="Mol. Phylogenet. Evol.">
        <title>Genome-scale phylogeny and comparative genomics of the fungal order Sordariales.</title>
        <authorList>
            <person name="Hensen N."/>
            <person name="Bonometti L."/>
            <person name="Westerberg I."/>
            <person name="Brannstrom I.O."/>
            <person name="Guillou S."/>
            <person name="Cros-Aarteil S."/>
            <person name="Calhoun S."/>
            <person name="Haridas S."/>
            <person name="Kuo A."/>
            <person name="Mondo S."/>
            <person name="Pangilinan J."/>
            <person name="Riley R."/>
            <person name="LaButti K."/>
            <person name="Andreopoulos B."/>
            <person name="Lipzen A."/>
            <person name="Chen C."/>
            <person name="Yan M."/>
            <person name="Daum C."/>
            <person name="Ng V."/>
            <person name="Clum A."/>
            <person name="Steindorff A."/>
            <person name="Ohm R.A."/>
            <person name="Martin F."/>
            <person name="Silar P."/>
            <person name="Natvig D.O."/>
            <person name="Lalanne C."/>
            <person name="Gautier V."/>
            <person name="Ament-Velasquez S.L."/>
            <person name="Kruys A."/>
            <person name="Hutchinson M.I."/>
            <person name="Powell A.J."/>
            <person name="Barry K."/>
            <person name="Miller A.N."/>
            <person name="Grigoriev I.V."/>
            <person name="Debuchy R."/>
            <person name="Gladieux P."/>
            <person name="Hiltunen Thoren M."/>
            <person name="Johannesson H."/>
        </authorList>
    </citation>
    <scope>NUCLEOTIDE SEQUENCE</scope>
    <source>
        <strain evidence="1">CBS 118394</strain>
    </source>
</reference>
<sequence>MPVVRAADIVSITTDDLELDGPTFKTTQKQAEWIINLIRRLAESIACYTEGMESVKDTDILRLQILSQPHPAQELNLGFHKVMENTLYKWAKGKGFGINPDTYNGNIFWLRGQGMRISEGKFVILIFVRRPRPREGEGAQGTAPVIAVREEPPFKGIILSPTAGGGTTKSCFQCQVGEMIFLQSGEQVLLRKDVEKDRDICFYCIVHLTT</sequence>
<name>A0AAE0IVX0_9PEZI</name>
<dbReference type="EMBL" id="JAUEDM010000001">
    <property type="protein sequence ID" value="KAK3331536.1"/>
    <property type="molecule type" value="Genomic_DNA"/>
</dbReference>
<gene>
    <name evidence="1" type="ORF">B0H66DRAFT_99073</name>
</gene>